<dbReference type="RefSeq" id="WP_144701114.1">
    <property type="nucleotide sequence ID" value="NZ_VNJJ01000005.1"/>
</dbReference>
<evidence type="ECO:0000256" key="2">
    <source>
        <dbReference type="SAM" id="Phobius"/>
    </source>
</evidence>
<evidence type="ECO:0000256" key="1">
    <source>
        <dbReference type="SAM" id="MobiDB-lite"/>
    </source>
</evidence>
<feature type="transmembrane region" description="Helical" evidence="2">
    <location>
        <begin position="25"/>
        <end position="45"/>
    </location>
</feature>
<proteinExistence type="predicted"/>
<protein>
    <submittedName>
        <fullName evidence="3">Uncharacterized protein</fullName>
    </submittedName>
</protein>
<feature type="region of interest" description="Disordered" evidence="1">
    <location>
        <begin position="51"/>
        <end position="84"/>
    </location>
</feature>
<sequence length="315" mass="34886">MKKPKPNCYEAAKGRLRRRANTRHGIRLAAALAIVFCIAAIVIAIPDQTHQQPQAPAGTDVPRTETPPPVPTESKQPSETPPPIAAKEIRLNYEDVESSPGKPPAEVSRIEAKRIERTSVVVKRTIEADGMDDLLNFVVYVKNEGESELYIGMVAPGGGSDREIYEIGQIGELPYLNDVEIFKSNLFGQFHLRAYGPCGANCVMNVWFRFEDSVPGVPVSDFRLQAFAEEIDLDEDGTPEVVASEASTISNTQIYKKDGDRIQFVDLNETLLSGNPGSVVFDAKRRVFTAYFPDRTIAYQYKKHEDVLALLEDSS</sequence>
<dbReference type="AlphaFoldDB" id="A0A559JKU3"/>
<dbReference type="Proteomes" id="UP000316330">
    <property type="component" value="Unassembled WGS sequence"/>
</dbReference>
<evidence type="ECO:0000313" key="4">
    <source>
        <dbReference type="Proteomes" id="UP000316330"/>
    </source>
</evidence>
<keyword evidence="2" id="KW-0812">Transmembrane</keyword>
<comment type="caution">
    <text evidence="3">The sequence shown here is derived from an EMBL/GenBank/DDBJ whole genome shotgun (WGS) entry which is preliminary data.</text>
</comment>
<organism evidence="3 4">
    <name type="scientific">Cohnella terricola</name>
    <dbReference type="NCBI Taxonomy" id="1289167"/>
    <lineage>
        <taxon>Bacteria</taxon>
        <taxon>Bacillati</taxon>
        <taxon>Bacillota</taxon>
        <taxon>Bacilli</taxon>
        <taxon>Bacillales</taxon>
        <taxon>Paenibacillaceae</taxon>
        <taxon>Cohnella</taxon>
    </lineage>
</organism>
<reference evidence="3 4" key="1">
    <citation type="submission" date="2019-07" db="EMBL/GenBank/DDBJ databases">
        <authorList>
            <person name="Kim J."/>
        </authorList>
    </citation>
    <scope>NUCLEOTIDE SEQUENCE [LARGE SCALE GENOMIC DNA]</scope>
    <source>
        <strain evidence="3 4">G13</strain>
    </source>
</reference>
<dbReference type="EMBL" id="VNJJ01000005">
    <property type="protein sequence ID" value="TVY00496.1"/>
    <property type="molecule type" value="Genomic_DNA"/>
</dbReference>
<keyword evidence="2" id="KW-1133">Transmembrane helix</keyword>
<keyword evidence="4" id="KW-1185">Reference proteome</keyword>
<accession>A0A559JKU3</accession>
<gene>
    <name evidence="3" type="ORF">FPZ45_10735</name>
</gene>
<dbReference type="OrthoDB" id="2597305at2"/>
<keyword evidence="2" id="KW-0472">Membrane</keyword>
<evidence type="ECO:0000313" key="3">
    <source>
        <dbReference type="EMBL" id="TVY00496.1"/>
    </source>
</evidence>
<name>A0A559JKU3_9BACL</name>